<dbReference type="NCBIfam" id="NF004079">
    <property type="entry name" value="PRK05584.1"/>
    <property type="match status" value="1"/>
</dbReference>
<dbReference type="PANTHER" id="PTHR46832">
    <property type="entry name" value="5'-METHYLTHIOADENOSINE/S-ADENOSYLHOMOCYSTEINE NUCLEOSIDASE"/>
    <property type="match status" value="1"/>
</dbReference>
<dbReference type="GO" id="GO:0009164">
    <property type="term" value="P:nucleoside catabolic process"/>
    <property type="evidence" value="ECO:0007669"/>
    <property type="project" value="InterPro"/>
</dbReference>
<evidence type="ECO:0000256" key="1">
    <source>
        <dbReference type="ARBA" id="ARBA00004945"/>
    </source>
</evidence>
<dbReference type="OrthoDB" id="9792278at2"/>
<dbReference type="EC" id="3.2.2.9" evidence="2"/>
<dbReference type="SUPFAM" id="SSF53167">
    <property type="entry name" value="Purine and uridine phosphorylases"/>
    <property type="match status" value="1"/>
</dbReference>
<dbReference type="InterPro" id="IPR000845">
    <property type="entry name" value="Nucleoside_phosphorylase_d"/>
</dbReference>
<evidence type="ECO:0000256" key="4">
    <source>
        <dbReference type="ARBA" id="ARBA00022801"/>
    </source>
</evidence>
<dbReference type="PANTHER" id="PTHR46832:SF1">
    <property type="entry name" value="5'-METHYLTHIOADENOSINE_S-ADENOSYLHOMOCYSTEINE NUCLEOSIDASE"/>
    <property type="match status" value="1"/>
</dbReference>
<keyword evidence="4" id="KW-0378">Hydrolase</keyword>
<dbReference type="Proteomes" id="UP000195305">
    <property type="component" value="Unassembled WGS sequence"/>
</dbReference>
<evidence type="ECO:0000256" key="3">
    <source>
        <dbReference type="ARBA" id="ARBA00022605"/>
    </source>
</evidence>
<dbReference type="GO" id="GO:0008782">
    <property type="term" value="F:adenosylhomocysteine nucleosidase activity"/>
    <property type="evidence" value="ECO:0007669"/>
    <property type="project" value="UniProtKB-EC"/>
</dbReference>
<dbReference type="Pfam" id="PF01048">
    <property type="entry name" value="PNP_UDP_1"/>
    <property type="match status" value="1"/>
</dbReference>
<dbReference type="GO" id="GO:0008930">
    <property type="term" value="F:methylthioadenosine nucleosidase activity"/>
    <property type="evidence" value="ECO:0007669"/>
    <property type="project" value="InterPro"/>
</dbReference>
<dbReference type="Gene3D" id="3.40.50.1580">
    <property type="entry name" value="Nucleoside phosphorylase domain"/>
    <property type="match status" value="1"/>
</dbReference>
<comment type="pathway">
    <text evidence="1">Amino-acid biosynthesis; L-methionine biosynthesis via salvage pathway; S-methyl-5-thio-alpha-D-ribose 1-phosphate from S-methyl-5'-thioadenosine (hydrolase route): step 1/2.</text>
</comment>
<dbReference type="InterPro" id="IPR010049">
    <property type="entry name" value="MTA_SAH_Nsdase"/>
</dbReference>
<dbReference type="UniPathway" id="UPA00904">
    <property type="reaction ID" value="UER00871"/>
</dbReference>
<dbReference type="EMBL" id="NFLJ01000051">
    <property type="protein sequence ID" value="OUQ31710.1"/>
    <property type="molecule type" value="Genomic_DNA"/>
</dbReference>
<organism evidence="7 8">
    <name type="scientific">Massilimicrobiota timonensis</name>
    <dbReference type="NCBI Taxonomy" id="1776392"/>
    <lineage>
        <taxon>Bacteria</taxon>
        <taxon>Bacillati</taxon>
        <taxon>Bacillota</taxon>
        <taxon>Erysipelotrichia</taxon>
        <taxon>Erysipelotrichales</taxon>
        <taxon>Erysipelotrichaceae</taxon>
        <taxon>Massilimicrobiota</taxon>
    </lineage>
</organism>
<dbReference type="CDD" id="cd09008">
    <property type="entry name" value="MTAN"/>
    <property type="match status" value="1"/>
</dbReference>
<dbReference type="RefSeq" id="WP_087360047.1">
    <property type="nucleotide sequence ID" value="NZ_NFLJ01000051.1"/>
</dbReference>
<evidence type="ECO:0000313" key="8">
    <source>
        <dbReference type="Proteomes" id="UP000195305"/>
    </source>
</evidence>
<name>A0A1Y4SQL8_9FIRM</name>
<sequence>MIGIIGAMEEEVEAILALMEINKKEMNHGYTFYEGTMAKKNIVLVQGGIGKVNASISTTLLLTQYPIDFVINIGSAGGLSLNQNVGDVVISTGVLHHDVDVTAFGRQRGEVPGMPCVFQPDAVALKQVEAILQDSKQPYHLGLIASGDQFICREDQVLQILDFFPDTVCAEMEAASIAQVCYVFDIPFIITRSLSDIYRKGENHIQFDEYLKHASQSSAKMCYRLVSTLSQ</sequence>
<comment type="caution">
    <text evidence="7">The sequence shown here is derived from an EMBL/GenBank/DDBJ whole genome shotgun (WGS) entry which is preliminary data.</text>
</comment>
<reference evidence="7 8" key="1">
    <citation type="journal article" date="2018" name="BMC Genomics">
        <title>Whole genome sequencing and function prediction of 133 gut anaerobes isolated from chicken caecum in pure cultures.</title>
        <authorList>
            <person name="Medvecky M."/>
            <person name="Cejkova D."/>
            <person name="Polansky O."/>
            <person name="Karasova D."/>
            <person name="Kubasova T."/>
            <person name="Cizek A."/>
            <person name="Rychlik I."/>
        </authorList>
    </citation>
    <scope>NUCLEOTIDE SEQUENCE [LARGE SCALE GENOMIC DNA]</scope>
    <source>
        <strain evidence="7 8">An13</strain>
    </source>
</reference>
<feature type="domain" description="Nucleoside phosphorylase" evidence="6">
    <location>
        <begin position="2"/>
        <end position="226"/>
    </location>
</feature>
<gene>
    <name evidence="7" type="ORF">B5E75_13070</name>
</gene>
<evidence type="ECO:0000259" key="6">
    <source>
        <dbReference type="Pfam" id="PF01048"/>
    </source>
</evidence>
<protein>
    <recommendedName>
        <fullName evidence="2">adenosylhomocysteine nucleosidase</fullName>
        <ecNumber evidence="2">3.2.2.9</ecNumber>
    </recommendedName>
</protein>
<evidence type="ECO:0000256" key="5">
    <source>
        <dbReference type="ARBA" id="ARBA00023167"/>
    </source>
</evidence>
<evidence type="ECO:0000256" key="2">
    <source>
        <dbReference type="ARBA" id="ARBA00011974"/>
    </source>
</evidence>
<dbReference type="AlphaFoldDB" id="A0A1Y4SQL8"/>
<dbReference type="GO" id="GO:0005829">
    <property type="term" value="C:cytosol"/>
    <property type="evidence" value="ECO:0007669"/>
    <property type="project" value="TreeGrafter"/>
</dbReference>
<dbReference type="GO" id="GO:0019509">
    <property type="term" value="P:L-methionine salvage from methylthioadenosine"/>
    <property type="evidence" value="ECO:0007669"/>
    <property type="project" value="UniProtKB-UniPathway"/>
</dbReference>
<keyword evidence="3" id="KW-0028">Amino-acid biosynthesis</keyword>
<evidence type="ECO:0000313" key="7">
    <source>
        <dbReference type="EMBL" id="OUQ31710.1"/>
    </source>
</evidence>
<accession>A0A1Y4SQL8</accession>
<keyword evidence="8" id="KW-1185">Reference proteome</keyword>
<dbReference type="GO" id="GO:0019284">
    <property type="term" value="P:L-methionine salvage from S-adenosylmethionine"/>
    <property type="evidence" value="ECO:0007669"/>
    <property type="project" value="TreeGrafter"/>
</dbReference>
<proteinExistence type="predicted"/>
<dbReference type="NCBIfam" id="TIGR01704">
    <property type="entry name" value="MTA_SAH-Nsdase"/>
    <property type="match status" value="1"/>
</dbReference>
<dbReference type="InterPro" id="IPR035994">
    <property type="entry name" value="Nucleoside_phosphorylase_sf"/>
</dbReference>
<keyword evidence="5" id="KW-0486">Methionine biosynthesis</keyword>